<evidence type="ECO:0000313" key="9">
    <source>
        <dbReference type="EMBL" id="EDK31926.2"/>
    </source>
</evidence>
<dbReference type="Pfam" id="PF00708">
    <property type="entry name" value="Acylphosphatase"/>
    <property type="match status" value="1"/>
</dbReference>
<dbReference type="GO" id="GO:0003998">
    <property type="term" value="F:acylphosphatase activity"/>
    <property type="evidence" value="ECO:0007669"/>
    <property type="project" value="UniProtKB-EC"/>
</dbReference>
<comment type="similarity">
    <text evidence="1 6">Belongs to the acylphosphatase family.</text>
</comment>
<dbReference type="InterPro" id="IPR017968">
    <property type="entry name" value="Acylphosphatase_CS"/>
</dbReference>
<dbReference type="Gene3D" id="3.30.70.100">
    <property type="match status" value="1"/>
</dbReference>
<dbReference type="RefSeq" id="XP_001470739.2">
    <property type="nucleotide sequence ID" value="XM_001470689.2"/>
</dbReference>
<dbReference type="KEGG" id="tet:TTHERM_00561809"/>
<proteinExistence type="inferred from homology"/>
<dbReference type="InParanoid" id="A4VEH0"/>
<dbReference type="FunFam" id="3.30.70.100:FF:000011">
    <property type="entry name" value="Acylphosphatase"/>
    <property type="match status" value="1"/>
</dbReference>
<dbReference type="PANTHER" id="PTHR10029">
    <property type="entry name" value="ACYLPHOSPHATASE"/>
    <property type="match status" value="1"/>
</dbReference>
<feature type="signal peptide" evidence="7">
    <location>
        <begin position="1"/>
        <end position="20"/>
    </location>
</feature>
<evidence type="ECO:0000256" key="3">
    <source>
        <dbReference type="ARBA" id="ARBA00022801"/>
    </source>
</evidence>
<accession>A4VEH0</accession>
<evidence type="ECO:0000256" key="7">
    <source>
        <dbReference type="SAM" id="SignalP"/>
    </source>
</evidence>
<dbReference type="EMBL" id="GG662808">
    <property type="protein sequence ID" value="EDK31926.2"/>
    <property type="molecule type" value="Genomic_DNA"/>
</dbReference>
<dbReference type="FunCoup" id="A4VEH0">
    <property type="interactions" value="20"/>
</dbReference>
<evidence type="ECO:0000256" key="1">
    <source>
        <dbReference type="ARBA" id="ARBA00005614"/>
    </source>
</evidence>
<dbReference type="AlphaFoldDB" id="A4VEH0"/>
<evidence type="ECO:0000256" key="2">
    <source>
        <dbReference type="ARBA" id="ARBA00012150"/>
    </source>
</evidence>
<name>A4VEH0_TETTS</name>
<feature type="domain" description="Acylphosphatase-like" evidence="8">
    <location>
        <begin position="40"/>
        <end position="130"/>
    </location>
</feature>
<dbReference type="SUPFAM" id="SSF54975">
    <property type="entry name" value="Acylphosphatase/BLUF domain-like"/>
    <property type="match status" value="1"/>
</dbReference>
<feature type="active site" evidence="5">
    <location>
        <position position="55"/>
    </location>
</feature>
<evidence type="ECO:0000313" key="10">
    <source>
        <dbReference type="Proteomes" id="UP000009168"/>
    </source>
</evidence>
<dbReference type="PROSITE" id="PS00150">
    <property type="entry name" value="ACYLPHOSPHATASE_1"/>
    <property type="match status" value="1"/>
</dbReference>
<dbReference type="PRINTS" id="PR00112">
    <property type="entry name" value="ACYLPHPHTASE"/>
</dbReference>
<dbReference type="GeneID" id="7834943"/>
<feature type="active site" evidence="5">
    <location>
        <position position="73"/>
    </location>
</feature>
<feature type="chain" id="PRO_5002675132" description="acylphosphatase" evidence="7">
    <location>
        <begin position="21"/>
        <end position="130"/>
    </location>
</feature>
<dbReference type="InterPro" id="IPR036046">
    <property type="entry name" value="Acylphosphatase-like_dom_sf"/>
</dbReference>
<dbReference type="HOGENOM" id="CLU_1664264_0_0_1"/>
<comment type="catalytic activity">
    <reaction evidence="4 5">
        <text>an acyl phosphate + H2O = a carboxylate + phosphate + H(+)</text>
        <dbReference type="Rhea" id="RHEA:14965"/>
        <dbReference type="ChEBI" id="CHEBI:15377"/>
        <dbReference type="ChEBI" id="CHEBI:15378"/>
        <dbReference type="ChEBI" id="CHEBI:29067"/>
        <dbReference type="ChEBI" id="CHEBI:43474"/>
        <dbReference type="ChEBI" id="CHEBI:59918"/>
        <dbReference type="EC" id="3.6.1.7"/>
    </reaction>
</comment>
<dbReference type="InterPro" id="IPR020456">
    <property type="entry name" value="Acylphosphatase"/>
</dbReference>
<keyword evidence="10" id="KW-1185">Reference proteome</keyword>
<reference evidence="10" key="1">
    <citation type="journal article" date="2006" name="PLoS Biol.">
        <title>Macronuclear genome sequence of the ciliate Tetrahymena thermophila, a model eukaryote.</title>
        <authorList>
            <person name="Eisen J.A."/>
            <person name="Coyne R.S."/>
            <person name="Wu M."/>
            <person name="Wu D."/>
            <person name="Thiagarajan M."/>
            <person name="Wortman J.R."/>
            <person name="Badger J.H."/>
            <person name="Ren Q."/>
            <person name="Amedeo P."/>
            <person name="Jones K.M."/>
            <person name="Tallon L.J."/>
            <person name="Delcher A.L."/>
            <person name="Salzberg S.L."/>
            <person name="Silva J.C."/>
            <person name="Haas B.J."/>
            <person name="Majoros W.H."/>
            <person name="Farzad M."/>
            <person name="Carlton J.M."/>
            <person name="Smith R.K. Jr."/>
            <person name="Garg J."/>
            <person name="Pearlman R.E."/>
            <person name="Karrer K.M."/>
            <person name="Sun L."/>
            <person name="Manning G."/>
            <person name="Elde N.C."/>
            <person name="Turkewitz A.P."/>
            <person name="Asai D.J."/>
            <person name="Wilkes D.E."/>
            <person name="Wang Y."/>
            <person name="Cai H."/>
            <person name="Collins K."/>
            <person name="Stewart B.A."/>
            <person name="Lee S.R."/>
            <person name="Wilamowska K."/>
            <person name="Weinberg Z."/>
            <person name="Ruzzo W.L."/>
            <person name="Wloga D."/>
            <person name="Gaertig J."/>
            <person name="Frankel J."/>
            <person name="Tsao C.-C."/>
            <person name="Gorovsky M.A."/>
            <person name="Keeling P.J."/>
            <person name="Waller R.F."/>
            <person name="Patron N.J."/>
            <person name="Cherry J.M."/>
            <person name="Stover N.A."/>
            <person name="Krieger C.J."/>
            <person name="del Toro C."/>
            <person name="Ryder H.F."/>
            <person name="Williamson S.C."/>
            <person name="Barbeau R.A."/>
            <person name="Hamilton E.P."/>
            <person name="Orias E."/>
        </authorList>
    </citation>
    <scope>NUCLEOTIDE SEQUENCE [LARGE SCALE GENOMIC DNA]</scope>
    <source>
        <strain evidence="10">SB210</strain>
    </source>
</reference>
<evidence type="ECO:0000256" key="6">
    <source>
        <dbReference type="RuleBase" id="RU004168"/>
    </source>
</evidence>
<evidence type="ECO:0000256" key="4">
    <source>
        <dbReference type="ARBA" id="ARBA00047645"/>
    </source>
</evidence>
<organism evidence="9 10">
    <name type="scientific">Tetrahymena thermophila (strain SB210)</name>
    <dbReference type="NCBI Taxonomy" id="312017"/>
    <lineage>
        <taxon>Eukaryota</taxon>
        <taxon>Sar</taxon>
        <taxon>Alveolata</taxon>
        <taxon>Ciliophora</taxon>
        <taxon>Intramacronucleata</taxon>
        <taxon>Oligohymenophorea</taxon>
        <taxon>Hymenostomatida</taxon>
        <taxon>Tetrahymenina</taxon>
        <taxon>Tetrahymenidae</taxon>
        <taxon>Tetrahymena</taxon>
    </lineage>
</organism>
<protein>
    <recommendedName>
        <fullName evidence="2 5">acylphosphatase</fullName>
        <ecNumber evidence="2 5">3.6.1.7</ecNumber>
    </recommendedName>
</protein>
<dbReference type="eggNOG" id="KOG3360">
    <property type="taxonomic scope" value="Eukaryota"/>
</dbReference>
<keyword evidence="7" id="KW-0732">Signal</keyword>
<keyword evidence="3 5" id="KW-0378">Hydrolase</keyword>
<gene>
    <name evidence="9" type="ORF">TTHERM_00561809</name>
</gene>
<dbReference type="STRING" id="312017.A4VEH0"/>
<sequence length="130" mass="14837">MFQKIVLIPILLIISEGILGQYNKNISENMDQAASKLLISFEYVVHGKVQGVFFRKYTKEQADKLGLKGWVMNTPHNTVVGAVQGPVEKAKQMEIWLSTKGSPKSNITKFEKKNEKNINSYTFNDFEIRK</sequence>
<dbReference type="Proteomes" id="UP000009168">
    <property type="component" value="Unassembled WGS sequence"/>
</dbReference>
<dbReference type="PROSITE" id="PS51160">
    <property type="entry name" value="ACYLPHOSPHATASE_3"/>
    <property type="match status" value="1"/>
</dbReference>
<dbReference type="OrthoDB" id="7961613at2759"/>
<dbReference type="InterPro" id="IPR001792">
    <property type="entry name" value="Acylphosphatase-like_dom"/>
</dbReference>
<evidence type="ECO:0000256" key="5">
    <source>
        <dbReference type="PROSITE-ProRule" id="PRU00520"/>
    </source>
</evidence>
<dbReference type="PANTHER" id="PTHR10029:SF3">
    <property type="entry name" value="ACYLPHOSPHATASE-RELATED"/>
    <property type="match status" value="1"/>
</dbReference>
<dbReference type="EC" id="3.6.1.7" evidence="2 5"/>
<evidence type="ECO:0000259" key="8">
    <source>
        <dbReference type="PROSITE" id="PS51160"/>
    </source>
</evidence>